<name>A0A4P6JIM4_KTERU</name>
<gene>
    <name evidence="1" type="ORF">EPA93_00190</name>
</gene>
<dbReference type="Proteomes" id="UP000290365">
    <property type="component" value="Chromosome"/>
</dbReference>
<dbReference type="EMBL" id="CP035758">
    <property type="protein sequence ID" value="QBD74496.1"/>
    <property type="molecule type" value="Genomic_DNA"/>
</dbReference>
<proteinExistence type="predicted"/>
<sequence length="71" mass="7587">MPHTTILDMPVIDEPACADEFELDVRISLTTHVPQIVASGSDCSICTSCYNSCDGSCHSDCNTCWTTAVCA</sequence>
<reference evidence="1 2" key="1">
    <citation type="submission" date="2019-01" db="EMBL/GenBank/DDBJ databases">
        <title>Ktedonosporobacter rubrisoli SCAWS-G2.</title>
        <authorList>
            <person name="Huang Y."/>
            <person name="Yan B."/>
        </authorList>
    </citation>
    <scope>NUCLEOTIDE SEQUENCE [LARGE SCALE GENOMIC DNA]</scope>
    <source>
        <strain evidence="1 2">SCAWS-G2</strain>
    </source>
</reference>
<organism evidence="1 2">
    <name type="scientific">Ktedonosporobacter rubrisoli</name>
    <dbReference type="NCBI Taxonomy" id="2509675"/>
    <lineage>
        <taxon>Bacteria</taxon>
        <taxon>Bacillati</taxon>
        <taxon>Chloroflexota</taxon>
        <taxon>Ktedonobacteria</taxon>
        <taxon>Ktedonobacterales</taxon>
        <taxon>Ktedonosporobacteraceae</taxon>
        <taxon>Ktedonosporobacter</taxon>
    </lineage>
</organism>
<evidence type="ECO:0000313" key="2">
    <source>
        <dbReference type="Proteomes" id="UP000290365"/>
    </source>
</evidence>
<evidence type="ECO:0008006" key="3">
    <source>
        <dbReference type="Google" id="ProtNLM"/>
    </source>
</evidence>
<dbReference type="KEGG" id="kbs:EPA93_00190"/>
<protein>
    <recommendedName>
        <fullName evidence="3">FxLD family lantipeptide</fullName>
    </recommendedName>
</protein>
<keyword evidence="2" id="KW-1185">Reference proteome</keyword>
<dbReference type="RefSeq" id="WP_129885095.1">
    <property type="nucleotide sequence ID" value="NZ_CP035758.1"/>
</dbReference>
<evidence type="ECO:0000313" key="1">
    <source>
        <dbReference type="EMBL" id="QBD74496.1"/>
    </source>
</evidence>
<dbReference type="AlphaFoldDB" id="A0A4P6JIM4"/>
<accession>A0A4P6JIM4</accession>